<keyword evidence="13 16" id="KW-0464">Manganese</keyword>
<dbReference type="GO" id="GO:0000724">
    <property type="term" value="P:double-strand break repair via homologous recombination"/>
    <property type="evidence" value="ECO:0007669"/>
    <property type="project" value="TreeGrafter"/>
</dbReference>
<evidence type="ECO:0000256" key="1">
    <source>
        <dbReference type="ARBA" id="ARBA00001936"/>
    </source>
</evidence>
<keyword evidence="20" id="KW-1185">Reference proteome</keyword>
<dbReference type="Pfam" id="PF04152">
    <property type="entry name" value="Mre11_DNA_bind"/>
    <property type="match status" value="1"/>
</dbReference>
<evidence type="ECO:0000256" key="7">
    <source>
        <dbReference type="ARBA" id="ARBA00022723"/>
    </source>
</evidence>
<dbReference type="GO" id="GO:0004527">
    <property type="term" value="F:exonuclease activity"/>
    <property type="evidence" value="ECO:0007669"/>
    <property type="project" value="UniProtKB-KW"/>
</dbReference>
<feature type="region of interest" description="Disordered" evidence="17">
    <location>
        <begin position="612"/>
        <end position="716"/>
    </location>
</feature>
<name>A0A8J2NW64_9HEXA</name>
<keyword evidence="5" id="KW-0158">Chromosome</keyword>
<keyword evidence="8 16" id="KW-0255">Endonuclease</keyword>
<keyword evidence="7" id="KW-0479">Metal-binding</keyword>
<dbReference type="GO" id="GO:0006303">
    <property type="term" value="P:double-strand break repair via nonhomologous end joining"/>
    <property type="evidence" value="ECO:0007669"/>
    <property type="project" value="TreeGrafter"/>
</dbReference>
<dbReference type="InterPro" id="IPR004843">
    <property type="entry name" value="Calcineurin-like_PHP"/>
</dbReference>
<evidence type="ECO:0000256" key="13">
    <source>
        <dbReference type="ARBA" id="ARBA00023211"/>
    </source>
</evidence>
<keyword evidence="12 16" id="KW-0234">DNA repair</keyword>
<dbReference type="GO" id="GO:0000014">
    <property type="term" value="F:single-stranded DNA endodeoxyribonuclease activity"/>
    <property type="evidence" value="ECO:0007669"/>
    <property type="project" value="TreeGrafter"/>
</dbReference>
<evidence type="ECO:0000313" key="19">
    <source>
        <dbReference type="EMBL" id="CAG7716685.1"/>
    </source>
</evidence>
<evidence type="ECO:0000256" key="17">
    <source>
        <dbReference type="SAM" id="MobiDB-lite"/>
    </source>
</evidence>
<keyword evidence="6 16" id="KW-0540">Nuclease</keyword>
<comment type="similarity">
    <text evidence="4 16">Belongs to the MRE11/RAD32 family.</text>
</comment>
<dbReference type="SMART" id="SM01347">
    <property type="entry name" value="Mre11_DNA_bind"/>
    <property type="match status" value="1"/>
</dbReference>
<evidence type="ECO:0000256" key="10">
    <source>
        <dbReference type="ARBA" id="ARBA00022801"/>
    </source>
</evidence>
<feature type="compositionally biased region" description="Low complexity" evidence="17">
    <location>
        <begin position="694"/>
        <end position="703"/>
    </location>
</feature>
<feature type="compositionally biased region" description="Acidic residues" evidence="17">
    <location>
        <begin position="657"/>
        <end position="674"/>
    </location>
</feature>
<reference evidence="19" key="1">
    <citation type="submission" date="2021-06" db="EMBL/GenBank/DDBJ databases">
        <authorList>
            <person name="Hodson N. C."/>
            <person name="Mongue J. A."/>
            <person name="Jaron S. K."/>
        </authorList>
    </citation>
    <scope>NUCLEOTIDE SEQUENCE</scope>
</reference>
<feature type="domain" description="Mre11 DNA-binding" evidence="18">
    <location>
        <begin position="377"/>
        <end position="550"/>
    </location>
</feature>
<dbReference type="PANTHER" id="PTHR10139">
    <property type="entry name" value="DOUBLE-STRAND BREAK REPAIR PROTEIN MRE11"/>
    <property type="match status" value="1"/>
</dbReference>
<evidence type="ECO:0000256" key="16">
    <source>
        <dbReference type="PIRNR" id="PIRNR000882"/>
    </source>
</evidence>
<keyword evidence="11 16" id="KW-0269">Exonuclease</keyword>
<proteinExistence type="inferred from homology"/>
<dbReference type="GO" id="GO:0030145">
    <property type="term" value="F:manganese ion binding"/>
    <property type="evidence" value="ECO:0007669"/>
    <property type="project" value="InterPro"/>
</dbReference>
<dbReference type="PANTHER" id="PTHR10139:SF1">
    <property type="entry name" value="DOUBLE-STRAND BREAK REPAIR PROTEIN MRE11"/>
    <property type="match status" value="1"/>
</dbReference>
<dbReference type="EMBL" id="CAJVCH010040393">
    <property type="protein sequence ID" value="CAG7716685.1"/>
    <property type="molecule type" value="Genomic_DNA"/>
</dbReference>
<gene>
    <name evidence="19" type="ORF">AFUS01_LOCUS6180</name>
</gene>
<dbReference type="CDD" id="cd00840">
    <property type="entry name" value="MPP_Mre11_N"/>
    <property type="match status" value="1"/>
</dbReference>
<comment type="subcellular location">
    <subcellularLocation>
        <location evidence="3">Chromosome</location>
    </subcellularLocation>
    <subcellularLocation>
        <location evidence="2 16">Nucleus</location>
    </subcellularLocation>
</comment>
<dbReference type="GO" id="GO:0000723">
    <property type="term" value="P:telomere maintenance"/>
    <property type="evidence" value="ECO:0007669"/>
    <property type="project" value="TreeGrafter"/>
</dbReference>
<sequence length="716" mass="81067">MRILRLLWREGFAACRYISSEPQTLYEGLFSYWRMSRRTRSRGVVLPPVEEPVVVAESEDDEEVEDAEVGPFTVQQTCEMNQEDTFKIMVASDIHLGYCDSNAGREDDSFNTFEEVLQMALAEKVDFVLLGGDLFHENKPKPATLRRTIELLHKYTLGDNPVQFDYLGDPKQDFRGLENPEVNYKNPNINIGLPIFTIHGNHDDPLGGKKTSAVDYLASAGLLNHFGMYDSLNEVDIYPVLLRKGQTMLSLYGLGCMKDERLFRLFRNKKVKFFREENNVDKWFNIFVLHQNRVKHGPTNYIPPNYFPSFLDLVIWGHEHECRIEPEQEVTGSLNAEDDPGNYCHISQPGSSVATSLCPGEAEKKCVGILHVNGKKFKMVKKPLKTVRPFVMKDFYTSEILLGNRSGKNPDKFLETYIEMQVQTLIEDSSDLFSGHPKQPVIPLVRVRIGYNDESELFNTVRFAQKFTGKVANEDIILFKKCPKKGEKLGSMDVADLDDMIMGAEETLDVEGHVEAIVENFFIEGRRNNETDKILEVLSEKGLSEAVKAMVNKNDKDAISVIVEQQVQKVVEHLKRRKVMDMESFDEELQAFREARNARSDQDVEEARKALDAIGRYNRRGQSTTSVNNSRSEDEDTGGTIPRNGHRRQPTKMRVDSDEDETLEVTLSDSDEEMPPPSTRGRGRGRGPRGGRGASTPAKSGTRARGGRGRASRGGF</sequence>
<dbReference type="InterPro" id="IPR041796">
    <property type="entry name" value="Mre11_N"/>
</dbReference>
<evidence type="ECO:0000256" key="9">
    <source>
        <dbReference type="ARBA" id="ARBA00022763"/>
    </source>
</evidence>
<feature type="compositionally biased region" description="Polar residues" evidence="17">
    <location>
        <begin position="620"/>
        <end position="630"/>
    </location>
</feature>
<evidence type="ECO:0000256" key="14">
    <source>
        <dbReference type="ARBA" id="ARBA00023242"/>
    </source>
</evidence>
<feature type="compositionally biased region" description="Basic residues" evidence="17">
    <location>
        <begin position="705"/>
        <end position="716"/>
    </location>
</feature>
<accession>A0A8J2NW64</accession>
<dbReference type="GO" id="GO:0007095">
    <property type="term" value="P:mitotic G2 DNA damage checkpoint signaling"/>
    <property type="evidence" value="ECO:0007669"/>
    <property type="project" value="TreeGrafter"/>
</dbReference>
<comment type="cofactor">
    <cofactor evidence="1 16">
        <name>Mn(2+)</name>
        <dbReference type="ChEBI" id="CHEBI:29035"/>
    </cofactor>
</comment>
<dbReference type="Pfam" id="PF00149">
    <property type="entry name" value="Metallophos"/>
    <property type="match status" value="1"/>
</dbReference>
<evidence type="ECO:0000256" key="6">
    <source>
        <dbReference type="ARBA" id="ARBA00022722"/>
    </source>
</evidence>
<dbReference type="Proteomes" id="UP000708208">
    <property type="component" value="Unassembled WGS sequence"/>
</dbReference>
<keyword evidence="14 16" id="KW-0539">Nucleus</keyword>
<dbReference type="GO" id="GO:0030870">
    <property type="term" value="C:Mre11 complex"/>
    <property type="evidence" value="ECO:0007669"/>
    <property type="project" value="TreeGrafter"/>
</dbReference>
<evidence type="ECO:0000256" key="3">
    <source>
        <dbReference type="ARBA" id="ARBA00004286"/>
    </source>
</evidence>
<dbReference type="GO" id="GO:0035861">
    <property type="term" value="C:site of double-strand break"/>
    <property type="evidence" value="ECO:0007669"/>
    <property type="project" value="TreeGrafter"/>
</dbReference>
<dbReference type="InterPro" id="IPR003701">
    <property type="entry name" value="Mre11"/>
</dbReference>
<evidence type="ECO:0000313" key="20">
    <source>
        <dbReference type="Proteomes" id="UP000708208"/>
    </source>
</evidence>
<dbReference type="GO" id="GO:0042138">
    <property type="term" value="P:meiotic DNA double-strand break formation"/>
    <property type="evidence" value="ECO:0007669"/>
    <property type="project" value="TreeGrafter"/>
</dbReference>
<evidence type="ECO:0000259" key="18">
    <source>
        <dbReference type="SMART" id="SM01347"/>
    </source>
</evidence>
<keyword evidence="9 16" id="KW-0227">DNA damage</keyword>
<dbReference type="AlphaFoldDB" id="A0A8J2NW64"/>
<keyword evidence="15 16" id="KW-0469">Meiosis</keyword>
<keyword evidence="10 16" id="KW-0378">Hydrolase</keyword>
<comment type="function">
    <text evidence="16">Core component of the MRN complex, which plays a central role in double-strand break (DSB) repair, DNA recombination, maintenance of telomere integrity and meiosis. The MRN complex is involved in the repair of DNA double-strand breaks (DSBs) via homologous recombination (HR), an error-free mechanism which primarily occurs during S and G2 phases. The complex (1) mediates the end resection of damaged DNA, which generates proper single-stranded DNA, a key initial steps in HR, and is (2) required for the recruitment of other repair factors and efficient activation of ATM and ATR upon DNA damage. Within the MRN complex, MRE11 possesses both single-strand endonuclease activity and double-strand-specific 3'-5' exonuclease activity. MRE11 first endonucleolytically cleaves the 5' strand at DNA DSB ends to prevent non-homologous end joining (NHEJ) and licence HR. It then generates a single-stranded DNA gap via 3' to 5' exonucleolytic degradation, which is required for single-strand invasion and recombination.</text>
</comment>
<evidence type="ECO:0000256" key="11">
    <source>
        <dbReference type="ARBA" id="ARBA00022839"/>
    </source>
</evidence>
<dbReference type="PIRSF" id="PIRSF000882">
    <property type="entry name" value="DSB_repair_MRE11"/>
    <property type="match status" value="1"/>
</dbReference>
<dbReference type="GO" id="GO:0097552">
    <property type="term" value="P:mitochondrial double-strand break repair via homologous recombination"/>
    <property type="evidence" value="ECO:0007669"/>
    <property type="project" value="TreeGrafter"/>
</dbReference>
<dbReference type="OrthoDB" id="30417at2759"/>
<protein>
    <recommendedName>
        <fullName evidence="16">Double-strand break repair protein</fullName>
    </recommendedName>
</protein>
<evidence type="ECO:0000256" key="12">
    <source>
        <dbReference type="ARBA" id="ARBA00023204"/>
    </source>
</evidence>
<comment type="caution">
    <text evidence="19">The sequence shown here is derived from an EMBL/GenBank/DDBJ whole genome shotgun (WGS) entry which is preliminary data.</text>
</comment>
<evidence type="ECO:0000256" key="4">
    <source>
        <dbReference type="ARBA" id="ARBA00009028"/>
    </source>
</evidence>
<dbReference type="InterPro" id="IPR007281">
    <property type="entry name" value="Mre11_DNA-bd"/>
</dbReference>
<organism evidence="19 20">
    <name type="scientific">Allacma fusca</name>
    <dbReference type="NCBI Taxonomy" id="39272"/>
    <lineage>
        <taxon>Eukaryota</taxon>
        <taxon>Metazoa</taxon>
        <taxon>Ecdysozoa</taxon>
        <taxon>Arthropoda</taxon>
        <taxon>Hexapoda</taxon>
        <taxon>Collembola</taxon>
        <taxon>Symphypleona</taxon>
        <taxon>Sminthuridae</taxon>
        <taxon>Allacma</taxon>
    </lineage>
</organism>
<dbReference type="FunFam" id="3.60.21.10:FF:000011">
    <property type="entry name" value="Double-strand break repair protein"/>
    <property type="match status" value="1"/>
</dbReference>
<evidence type="ECO:0000256" key="5">
    <source>
        <dbReference type="ARBA" id="ARBA00022454"/>
    </source>
</evidence>
<evidence type="ECO:0000256" key="2">
    <source>
        <dbReference type="ARBA" id="ARBA00004123"/>
    </source>
</evidence>
<dbReference type="GO" id="GO:0031573">
    <property type="term" value="P:mitotic intra-S DNA damage checkpoint signaling"/>
    <property type="evidence" value="ECO:0007669"/>
    <property type="project" value="TreeGrafter"/>
</dbReference>
<evidence type="ECO:0000256" key="15">
    <source>
        <dbReference type="ARBA" id="ARBA00023254"/>
    </source>
</evidence>
<evidence type="ECO:0000256" key="8">
    <source>
        <dbReference type="ARBA" id="ARBA00022759"/>
    </source>
</evidence>